<dbReference type="RefSeq" id="WP_147134868.1">
    <property type="nucleotide sequence ID" value="NZ_BAABIJ010000001.1"/>
</dbReference>
<dbReference type="AlphaFoldDB" id="A0A562VCY2"/>
<dbReference type="InterPro" id="IPR039425">
    <property type="entry name" value="RNA_pol_sigma-70-like"/>
</dbReference>
<protein>
    <submittedName>
        <fullName evidence="8">RNA polymerase sigma-70 factor (Sigma-E family)</fullName>
    </submittedName>
</protein>
<proteinExistence type="inferred from homology"/>
<dbReference type="InterPro" id="IPR014325">
    <property type="entry name" value="RNA_pol_sigma-E_actinobac"/>
</dbReference>
<dbReference type="InterPro" id="IPR013324">
    <property type="entry name" value="RNA_pol_sigma_r3/r4-like"/>
</dbReference>
<gene>
    <name evidence="8" type="ORF">LX16_1429</name>
</gene>
<reference evidence="8 9" key="1">
    <citation type="journal article" date="2013" name="Stand. Genomic Sci.">
        <title>Genomic Encyclopedia of Type Strains, Phase I: The one thousand microbial genomes (KMG-I) project.</title>
        <authorList>
            <person name="Kyrpides N.C."/>
            <person name="Woyke T."/>
            <person name="Eisen J.A."/>
            <person name="Garrity G."/>
            <person name="Lilburn T.G."/>
            <person name="Beck B.J."/>
            <person name="Whitman W.B."/>
            <person name="Hugenholtz P."/>
            <person name="Klenk H.P."/>
        </authorList>
    </citation>
    <scope>NUCLEOTIDE SEQUENCE [LARGE SCALE GENOMIC DNA]</scope>
    <source>
        <strain evidence="8 9">DSM 45044</strain>
    </source>
</reference>
<dbReference type="Gene3D" id="1.10.1740.10">
    <property type="match status" value="1"/>
</dbReference>
<keyword evidence="2" id="KW-0805">Transcription regulation</keyword>
<dbReference type="OrthoDB" id="3686693at2"/>
<evidence type="ECO:0000313" key="9">
    <source>
        <dbReference type="Proteomes" id="UP000321617"/>
    </source>
</evidence>
<keyword evidence="9" id="KW-1185">Reference proteome</keyword>
<dbReference type="InterPro" id="IPR013325">
    <property type="entry name" value="RNA_pol_sigma_r2"/>
</dbReference>
<sequence length="170" mass="19786">MRPDQTTEFREYVVSRQERMRRFAYLNCGDWHRAEDLVQTAFVRLYGAWNRAAKSSLDSYTRRIIVNALIDERRRGWFRRERPTDTMPDRPVVSDDGTQRMAVMQALAALPAKRRATLILRYWEDLSVEETARVMRCSVNTVKSQTARGLQTLRGMVIESISDTPQGANK</sequence>
<dbReference type="SUPFAM" id="SSF88659">
    <property type="entry name" value="Sigma3 and sigma4 domains of RNA polymerase sigma factors"/>
    <property type="match status" value="1"/>
</dbReference>
<evidence type="ECO:0000256" key="2">
    <source>
        <dbReference type="ARBA" id="ARBA00023015"/>
    </source>
</evidence>
<dbReference type="Pfam" id="PF08281">
    <property type="entry name" value="Sigma70_r4_2"/>
    <property type="match status" value="1"/>
</dbReference>
<feature type="domain" description="RNA polymerase sigma factor 70 region 4 type 2" evidence="7">
    <location>
        <begin position="101"/>
        <end position="153"/>
    </location>
</feature>
<dbReference type="Proteomes" id="UP000321617">
    <property type="component" value="Unassembled WGS sequence"/>
</dbReference>
<name>A0A562VCY2_9ACTN</name>
<keyword evidence="4" id="KW-0238">DNA-binding</keyword>
<evidence type="ECO:0000256" key="3">
    <source>
        <dbReference type="ARBA" id="ARBA00023082"/>
    </source>
</evidence>
<evidence type="ECO:0000259" key="6">
    <source>
        <dbReference type="Pfam" id="PF04542"/>
    </source>
</evidence>
<dbReference type="EMBL" id="VLLL01000005">
    <property type="protein sequence ID" value="TWJ15715.1"/>
    <property type="molecule type" value="Genomic_DNA"/>
</dbReference>
<dbReference type="InterPro" id="IPR014284">
    <property type="entry name" value="RNA_pol_sigma-70_dom"/>
</dbReference>
<dbReference type="SUPFAM" id="SSF88946">
    <property type="entry name" value="Sigma2 domain of RNA polymerase sigma factors"/>
    <property type="match status" value="1"/>
</dbReference>
<organism evidence="8 9">
    <name type="scientific">Stackebrandtia albiflava</name>
    <dbReference type="NCBI Taxonomy" id="406432"/>
    <lineage>
        <taxon>Bacteria</taxon>
        <taxon>Bacillati</taxon>
        <taxon>Actinomycetota</taxon>
        <taxon>Actinomycetes</taxon>
        <taxon>Glycomycetales</taxon>
        <taxon>Glycomycetaceae</taxon>
        <taxon>Stackebrandtia</taxon>
    </lineage>
</organism>
<evidence type="ECO:0000313" key="8">
    <source>
        <dbReference type="EMBL" id="TWJ15715.1"/>
    </source>
</evidence>
<keyword evidence="3" id="KW-0731">Sigma factor</keyword>
<comment type="similarity">
    <text evidence="1">Belongs to the sigma-70 factor family. ECF subfamily.</text>
</comment>
<dbReference type="GO" id="GO:0016987">
    <property type="term" value="F:sigma factor activity"/>
    <property type="evidence" value="ECO:0007669"/>
    <property type="project" value="UniProtKB-KW"/>
</dbReference>
<evidence type="ECO:0000256" key="5">
    <source>
        <dbReference type="ARBA" id="ARBA00023163"/>
    </source>
</evidence>
<dbReference type="PANTHER" id="PTHR43133:SF50">
    <property type="entry name" value="ECF RNA POLYMERASE SIGMA FACTOR SIGM"/>
    <property type="match status" value="1"/>
</dbReference>
<dbReference type="CDD" id="cd06171">
    <property type="entry name" value="Sigma70_r4"/>
    <property type="match status" value="1"/>
</dbReference>
<dbReference type="NCBIfam" id="TIGR02937">
    <property type="entry name" value="sigma70-ECF"/>
    <property type="match status" value="1"/>
</dbReference>
<evidence type="ECO:0000256" key="4">
    <source>
        <dbReference type="ARBA" id="ARBA00023125"/>
    </source>
</evidence>
<dbReference type="NCBIfam" id="TIGR02983">
    <property type="entry name" value="SigE-fam_strep"/>
    <property type="match status" value="1"/>
</dbReference>
<keyword evidence="5" id="KW-0804">Transcription</keyword>
<dbReference type="InterPro" id="IPR007627">
    <property type="entry name" value="RNA_pol_sigma70_r2"/>
</dbReference>
<evidence type="ECO:0000259" key="7">
    <source>
        <dbReference type="Pfam" id="PF08281"/>
    </source>
</evidence>
<dbReference type="GO" id="GO:0006352">
    <property type="term" value="P:DNA-templated transcription initiation"/>
    <property type="evidence" value="ECO:0007669"/>
    <property type="project" value="InterPro"/>
</dbReference>
<dbReference type="InterPro" id="IPR036388">
    <property type="entry name" value="WH-like_DNA-bd_sf"/>
</dbReference>
<dbReference type="PANTHER" id="PTHR43133">
    <property type="entry name" value="RNA POLYMERASE ECF-TYPE SIGMA FACTO"/>
    <property type="match status" value="1"/>
</dbReference>
<dbReference type="Gene3D" id="1.10.10.10">
    <property type="entry name" value="Winged helix-like DNA-binding domain superfamily/Winged helix DNA-binding domain"/>
    <property type="match status" value="1"/>
</dbReference>
<feature type="domain" description="RNA polymerase sigma-70 region 2" evidence="6">
    <location>
        <begin position="17"/>
        <end position="77"/>
    </location>
</feature>
<accession>A0A562VCY2</accession>
<dbReference type="Pfam" id="PF04542">
    <property type="entry name" value="Sigma70_r2"/>
    <property type="match status" value="1"/>
</dbReference>
<comment type="caution">
    <text evidence="8">The sequence shown here is derived from an EMBL/GenBank/DDBJ whole genome shotgun (WGS) entry which is preliminary data.</text>
</comment>
<dbReference type="GO" id="GO:0003677">
    <property type="term" value="F:DNA binding"/>
    <property type="evidence" value="ECO:0007669"/>
    <property type="project" value="UniProtKB-KW"/>
</dbReference>
<evidence type="ECO:0000256" key="1">
    <source>
        <dbReference type="ARBA" id="ARBA00010641"/>
    </source>
</evidence>
<dbReference type="InterPro" id="IPR013249">
    <property type="entry name" value="RNA_pol_sigma70_r4_t2"/>
</dbReference>